<dbReference type="PROSITE" id="PS50294">
    <property type="entry name" value="WD_REPEATS_REGION"/>
    <property type="match status" value="1"/>
</dbReference>
<accession>A0AAD5Y1Z9</accession>
<dbReference type="Pfam" id="PF00400">
    <property type="entry name" value="WD40"/>
    <property type="match status" value="1"/>
</dbReference>
<dbReference type="InterPro" id="IPR001680">
    <property type="entry name" value="WD40_rpt"/>
</dbReference>
<keyword evidence="2" id="KW-0507">mRNA processing</keyword>
<dbReference type="GO" id="GO:0031124">
    <property type="term" value="P:mRNA 3'-end processing"/>
    <property type="evidence" value="ECO:0007669"/>
    <property type="project" value="InterPro"/>
</dbReference>
<evidence type="ECO:0000256" key="1">
    <source>
        <dbReference type="ARBA" id="ARBA00004123"/>
    </source>
</evidence>
<dbReference type="PANTHER" id="PTHR44133:SF2">
    <property type="entry name" value="CLEAVAGE STIMULATION FACTOR SUBUNIT 1"/>
    <property type="match status" value="1"/>
</dbReference>
<feature type="non-terminal residue" evidence="6">
    <location>
        <position position="1"/>
    </location>
</feature>
<evidence type="ECO:0000313" key="7">
    <source>
        <dbReference type="Proteomes" id="UP001211065"/>
    </source>
</evidence>
<proteinExistence type="predicted"/>
<dbReference type="SMART" id="SM00320">
    <property type="entry name" value="WD40"/>
    <property type="match status" value="1"/>
</dbReference>
<protein>
    <recommendedName>
        <fullName evidence="4">Cleavage stimulation factor 50 kDa subunit</fullName>
    </recommendedName>
</protein>
<comment type="caution">
    <text evidence="6">The sequence shown here is derived from an EMBL/GenBank/DDBJ whole genome shotgun (WGS) entry which is preliminary data.</text>
</comment>
<evidence type="ECO:0000313" key="6">
    <source>
        <dbReference type="EMBL" id="KAJ3228207.1"/>
    </source>
</evidence>
<dbReference type="SUPFAM" id="SSF50978">
    <property type="entry name" value="WD40 repeat-like"/>
    <property type="match status" value="1"/>
</dbReference>
<evidence type="ECO:0000256" key="5">
    <source>
        <dbReference type="PROSITE-ProRule" id="PRU00221"/>
    </source>
</evidence>
<dbReference type="PROSITE" id="PS50082">
    <property type="entry name" value="WD_REPEATS_2"/>
    <property type="match status" value="1"/>
</dbReference>
<evidence type="ECO:0000256" key="2">
    <source>
        <dbReference type="ARBA" id="ARBA00022664"/>
    </source>
</evidence>
<dbReference type="AlphaFoldDB" id="A0AAD5Y1Z9"/>
<dbReference type="EMBL" id="JADGJW010000004">
    <property type="protein sequence ID" value="KAJ3228207.1"/>
    <property type="molecule type" value="Genomic_DNA"/>
</dbReference>
<reference evidence="6" key="1">
    <citation type="submission" date="2020-05" db="EMBL/GenBank/DDBJ databases">
        <title>Phylogenomic resolution of chytrid fungi.</title>
        <authorList>
            <person name="Stajich J.E."/>
            <person name="Amses K."/>
            <person name="Simmons R."/>
            <person name="Seto K."/>
            <person name="Myers J."/>
            <person name="Bonds A."/>
            <person name="Quandt C.A."/>
            <person name="Barry K."/>
            <person name="Liu P."/>
            <person name="Grigoriev I."/>
            <person name="Longcore J.E."/>
            <person name="James T.Y."/>
        </authorList>
    </citation>
    <scope>NUCLEOTIDE SEQUENCE</scope>
    <source>
        <strain evidence="6">JEL0476</strain>
    </source>
</reference>
<dbReference type="Proteomes" id="UP001211065">
    <property type="component" value="Unassembled WGS sequence"/>
</dbReference>
<keyword evidence="7" id="KW-1185">Reference proteome</keyword>
<name>A0AAD5Y1Z9_9FUNG</name>
<gene>
    <name evidence="6" type="primary">CSTF1</name>
    <name evidence="6" type="ORF">HK099_005217</name>
</gene>
<dbReference type="InterPro" id="IPR044633">
    <property type="entry name" value="CstF1-like"/>
</dbReference>
<comment type="subcellular location">
    <subcellularLocation>
        <location evidence="1">Nucleus</location>
    </subcellularLocation>
</comment>
<dbReference type="InterPro" id="IPR036322">
    <property type="entry name" value="WD40_repeat_dom_sf"/>
</dbReference>
<organism evidence="6 7">
    <name type="scientific">Clydaea vesicula</name>
    <dbReference type="NCBI Taxonomy" id="447962"/>
    <lineage>
        <taxon>Eukaryota</taxon>
        <taxon>Fungi</taxon>
        <taxon>Fungi incertae sedis</taxon>
        <taxon>Chytridiomycota</taxon>
        <taxon>Chytridiomycota incertae sedis</taxon>
        <taxon>Chytridiomycetes</taxon>
        <taxon>Lobulomycetales</taxon>
        <taxon>Lobulomycetaceae</taxon>
        <taxon>Clydaea</taxon>
    </lineage>
</organism>
<dbReference type="PANTHER" id="PTHR44133">
    <property type="entry name" value="CLEAVAGE STIMULATION FACTOR SUBUNIT 1"/>
    <property type="match status" value="1"/>
</dbReference>
<dbReference type="InterPro" id="IPR015943">
    <property type="entry name" value="WD40/YVTN_repeat-like_dom_sf"/>
</dbReference>
<dbReference type="GO" id="GO:0003723">
    <property type="term" value="F:RNA binding"/>
    <property type="evidence" value="ECO:0007669"/>
    <property type="project" value="TreeGrafter"/>
</dbReference>
<dbReference type="GO" id="GO:0005848">
    <property type="term" value="C:mRNA cleavage stimulating factor complex"/>
    <property type="evidence" value="ECO:0007669"/>
    <property type="project" value="InterPro"/>
</dbReference>
<feature type="repeat" description="WD" evidence="5">
    <location>
        <begin position="72"/>
        <end position="105"/>
    </location>
</feature>
<dbReference type="Gene3D" id="2.130.10.10">
    <property type="entry name" value="YVTN repeat-like/Quinoprotein amine dehydrogenase"/>
    <property type="match status" value="1"/>
</dbReference>
<sequence length="118" mass="13207">MIETLPVVNSCSECLSSVDRTHKFCYNCGNPLLLGDGTLLLDGTRSDCNINLIVDLQNTDPKPEPEYVTWFTTQHREACRTAAFSPDGKFLATGSKDYSIKILDITKIKECFLEKNDI</sequence>
<evidence type="ECO:0000256" key="3">
    <source>
        <dbReference type="ARBA" id="ARBA00023242"/>
    </source>
</evidence>
<keyword evidence="5" id="KW-0853">WD repeat</keyword>
<evidence type="ECO:0000256" key="4">
    <source>
        <dbReference type="ARBA" id="ARBA00029851"/>
    </source>
</evidence>
<keyword evidence="3" id="KW-0539">Nucleus</keyword>